<proteinExistence type="predicted"/>
<feature type="domain" description="HTH tetR-type" evidence="3">
    <location>
        <begin position="14"/>
        <end position="74"/>
    </location>
</feature>
<dbReference type="InterPro" id="IPR001647">
    <property type="entry name" value="HTH_TetR"/>
</dbReference>
<dbReference type="Pfam" id="PF00440">
    <property type="entry name" value="TetR_N"/>
    <property type="match status" value="1"/>
</dbReference>
<dbReference type="Pfam" id="PF14278">
    <property type="entry name" value="TetR_C_8"/>
    <property type="match status" value="1"/>
</dbReference>
<evidence type="ECO:0000256" key="1">
    <source>
        <dbReference type="ARBA" id="ARBA00023125"/>
    </source>
</evidence>
<evidence type="ECO:0000256" key="2">
    <source>
        <dbReference type="PROSITE-ProRule" id="PRU00335"/>
    </source>
</evidence>
<dbReference type="OrthoDB" id="9810250at2"/>
<dbReference type="Proteomes" id="UP000245391">
    <property type="component" value="Unassembled WGS sequence"/>
</dbReference>
<dbReference type="PANTHER" id="PTHR43479">
    <property type="entry name" value="ACREF/ENVCD OPERON REPRESSOR-RELATED"/>
    <property type="match status" value="1"/>
</dbReference>
<dbReference type="EMBL" id="QGNY01000001">
    <property type="protein sequence ID" value="PWS33184.1"/>
    <property type="molecule type" value="Genomic_DNA"/>
</dbReference>
<keyword evidence="5" id="KW-1185">Reference proteome</keyword>
<dbReference type="AlphaFoldDB" id="A0A317F1Y2"/>
<dbReference type="InterPro" id="IPR050624">
    <property type="entry name" value="HTH-type_Tx_Regulator"/>
</dbReference>
<sequence length="189" mass="21634">MKSVKEKVVDRRIKKTKKSLTEALISLILEQGYEKVTVQNIIDRANVGRSTFYIHYEGKEQLLLDGHNNLNVKMFSDDFDDDQLNNDISFVNLFEHILENERLAKAMLGKQGGNMMTVFFRNSIALKIKKHFKFRFGSSKIEQKLLTYLSDATGAAIVSLLVSWLEDDMPFTANEMSIKCKMLVTAIFA</sequence>
<dbReference type="Gene3D" id="1.10.357.10">
    <property type="entry name" value="Tetracycline Repressor, domain 2"/>
    <property type="match status" value="1"/>
</dbReference>
<reference evidence="5" key="1">
    <citation type="submission" date="2018-05" db="EMBL/GenBank/DDBJ databases">
        <title>Pedobacter paludis sp. nov., isolated from wetland soil.</title>
        <authorList>
            <person name="Zhang Y."/>
        </authorList>
    </citation>
    <scope>NUCLEOTIDE SEQUENCE [LARGE SCALE GENOMIC DNA]</scope>
    <source>
        <strain evidence="5">R-8</strain>
    </source>
</reference>
<dbReference type="GO" id="GO:0003677">
    <property type="term" value="F:DNA binding"/>
    <property type="evidence" value="ECO:0007669"/>
    <property type="project" value="UniProtKB-UniRule"/>
</dbReference>
<evidence type="ECO:0000259" key="3">
    <source>
        <dbReference type="PROSITE" id="PS50977"/>
    </source>
</evidence>
<dbReference type="InterPro" id="IPR039532">
    <property type="entry name" value="TetR_C_Firmicutes"/>
</dbReference>
<organism evidence="4 5">
    <name type="scientific">Pedobacter paludis</name>
    <dbReference type="NCBI Taxonomy" id="2203212"/>
    <lineage>
        <taxon>Bacteria</taxon>
        <taxon>Pseudomonadati</taxon>
        <taxon>Bacteroidota</taxon>
        <taxon>Sphingobacteriia</taxon>
        <taxon>Sphingobacteriales</taxon>
        <taxon>Sphingobacteriaceae</taxon>
        <taxon>Pedobacter</taxon>
    </lineage>
</organism>
<dbReference type="PROSITE" id="PS50977">
    <property type="entry name" value="HTH_TETR_2"/>
    <property type="match status" value="1"/>
</dbReference>
<dbReference type="PANTHER" id="PTHR43479:SF7">
    <property type="entry name" value="TETR-FAMILY TRANSCRIPTIONAL REGULATOR"/>
    <property type="match status" value="1"/>
</dbReference>
<evidence type="ECO:0000313" key="5">
    <source>
        <dbReference type="Proteomes" id="UP000245391"/>
    </source>
</evidence>
<dbReference type="PRINTS" id="PR00455">
    <property type="entry name" value="HTHTETR"/>
</dbReference>
<gene>
    <name evidence="4" type="ORF">DF947_00670</name>
</gene>
<comment type="caution">
    <text evidence="4">The sequence shown here is derived from an EMBL/GenBank/DDBJ whole genome shotgun (WGS) entry which is preliminary data.</text>
</comment>
<evidence type="ECO:0000313" key="4">
    <source>
        <dbReference type="EMBL" id="PWS33184.1"/>
    </source>
</evidence>
<dbReference type="InterPro" id="IPR009057">
    <property type="entry name" value="Homeodomain-like_sf"/>
</dbReference>
<accession>A0A317F1Y2</accession>
<keyword evidence="1 2" id="KW-0238">DNA-binding</keyword>
<dbReference type="SUPFAM" id="SSF46689">
    <property type="entry name" value="Homeodomain-like"/>
    <property type="match status" value="1"/>
</dbReference>
<protein>
    <recommendedName>
        <fullName evidence="3">HTH tetR-type domain-containing protein</fullName>
    </recommendedName>
</protein>
<name>A0A317F1Y2_9SPHI</name>
<dbReference type="RefSeq" id="WP_109927771.1">
    <property type="nucleotide sequence ID" value="NZ_QGNY01000001.1"/>
</dbReference>
<feature type="DNA-binding region" description="H-T-H motif" evidence="2">
    <location>
        <begin position="37"/>
        <end position="56"/>
    </location>
</feature>